<dbReference type="PIRSF" id="PIRSF000178">
    <property type="entry name" value="SDH_cyt_b560"/>
    <property type="match status" value="1"/>
</dbReference>
<evidence type="ECO:0000256" key="2">
    <source>
        <dbReference type="ARBA" id="ARBA00007244"/>
    </source>
</evidence>
<evidence type="ECO:0000256" key="8">
    <source>
        <dbReference type="ARBA" id="ARBA00023136"/>
    </source>
</evidence>
<accession>A0A0B2ACJ6</accession>
<name>A0A0B2ACJ6_9MICO</name>
<gene>
    <name evidence="11" type="ORF">LK09_02380</name>
</gene>
<keyword evidence="5 9" id="KW-0479">Metal-binding</keyword>
<protein>
    <submittedName>
        <fullName evidence="11">Succinate dehydrogenase</fullName>
    </submittedName>
</protein>
<evidence type="ECO:0000256" key="4">
    <source>
        <dbReference type="ARBA" id="ARBA00022692"/>
    </source>
</evidence>
<evidence type="ECO:0000256" key="7">
    <source>
        <dbReference type="ARBA" id="ARBA00023004"/>
    </source>
</evidence>
<dbReference type="PANTHER" id="PTHR41910">
    <property type="entry name" value="SUCCINATE DEHYDROGENASE 2 MEMBRANE SUBUNIT SDHC"/>
    <property type="match status" value="1"/>
</dbReference>
<keyword evidence="3 9" id="KW-0349">Heme</keyword>
<evidence type="ECO:0000256" key="6">
    <source>
        <dbReference type="ARBA" id="ARBA00022989"/>
    </source>
</evidence>
<keyword evidence="4 10" id="KW-0812">Transmembrane</keyword>
<dbReference type="GO" id="GO:0006099">
    <property type="term" value="P:tricarboxylic acid cycle"/>
    <property type="evidence" value="ECO:0007669"/>
    <property type="project" value="InterPro"/>
</dbReference>
<evidence type="ECO:0000256" key="9">
    <source>
        <dbReference type="PIRSR" id="PIRSR000178-1"/>
    </source>
</evidence>
<comment type="cofactor">
    <cofactor evidence="9">
        <name>heme</name>
        <dbReference type="ChEBI" id="CHEBI:30413"/>
    </cofactor>
    <text evidence="9">The heme is bound between the two transmembrane subunits.</text>
</comment>
<dbReference type="STRING" id="1348253.LK09_02380"/>
<dbReference type="CDD" id="cd03501">
    <property type="entry name" value="SQR_TypeA_SdhC_like"/>
    <property type="match status" value="1"/>
</dbReference>
<dbReference type="GO" id="GO:0009055">
    <property type="term" value="F:electron transfer activity"/>
    <property type="evidence" value="ECO:0007669"/>
    <property type="project" value="InterPro"/>
</dbReference>
<dbReference type="Gene3D" id="1.20.1300.10">
    <property type="entry name" value="Fumarate reductase/succinate dehydrogenase, transmembrane subunit"/>
    <property type="match status" value="1"/>
</dbReference>
<keyword evidence="6 10" id="KW-1133">Transmembrane helix</keyword>
<dbReference type="GO" id="GO:0016020">
    <property type="term" value="C:membrane"/>
    <property type="evidence" value="ECO:0007669"/>
    <property type="project" value="UniProtKB-SubCell"/>
</dbReference>
<feature type="transmembrane region" description="Helical" evidence="10">
    <location>
        <begin position="86"/>
        <end position="109"/>
    </location>
</feature>
<comment type="caution">
    <text evidence="11">The sequence shown here is derived from an EMBL/GenBank/DDBJ whole genome shotgun (WGS) entry which is preliminary data.</text>
</comment>
<evidence type="ECO:0000313" key="11">
    <source>
        <dbReference type="EMBL" id="KHK99503.1"/>
    </source>
</evidence>
<evidence type="ECO:0000256" key="1">
    <source>
        <dbReference type="ARBA" id="ARBA00004370"/>
    </source>
</evidence>
<keyword evidence="7 9" id="KW-0408">Iron</keyword>
<dbReference type="InterPro" id="IPR034804">
    <property type="entry name" value="SQR/QFR_C/D"/>
</dbReference>
<feature type="transmembrane region" description="Helical" evidence="10">
    <location>
        <begin position="52"/>
        <end position="74"/>
    </location>
</feature>
<evidence type="ECO:0000256" key="5">
    <source>
        <dbReference type="ARBA" id="ARBA00022723"/>
    </source>
</evidence>
<evidence type="ECO:0000313" key="12">
    <source>
        <dbReference type="Proteomes" id="UP000031030"/>
    </source>
</evidence>
<dbReference type="Proteomes" id="UP000031030">
    <property type="component" value="Unassembled WGS sequence"/>
</dbReference>
<dbReference type="SUPFAM" id="SSF81343">
    <property type="entry name" value="Fumarate reductase respiratory complex transmembrane subunits"/>
    <property type="match status" value="1"/>
</dbReference>
<dbReference type="PANTHER" id="PTHR41910:SF1">
    <property type="entry name" value="SUCCINATE DEHYDROGENASE HYDROPHOBIC MEMBRANE ANCHOR SUBUNIT"/>
    <property type="match status" value="1"/>
</dbReference>
<dbReference type="GO" id="GO:0046872">
    <property type="term" value="F:metal ion binding"/>
    <property type="evidence" value="ECO:0007669"/>
    <property type="project" value="UniProtKB-KW"/>
</dbReference>
<dbReference type="Pfam" id="PF01127">
    <property type="entry name" value="Sdh_cyt"/>
    <property type="match status" value="1"/>
</dbReference>
<dbReference type="InterPro" id="IPR014314">
    <property type="entry name" value="Succ_DH_cytb556"/>
</dbReference>
<sequence length="115" mass="13019">MWSWVFHRITGVAIFFFLLVHVLDTALVRVSPAAYNAVIGTYKNPIMGLGEIVLVAAIAYHAFNGLRIIVVDFWSKGTRYQRQLTWAVWTIWAILMVGFVPRQLMVIAAEITGTH</sequence>
<dbReference type="NCBIfam" id="TIGR02970">
    <property type="entry name" value="succ_dehyd_cytB"/>
    <property type="match status" value="1"/>
</dbReference>
<dbReference type="AlphaFoldDB" id="A0A0B2ACJ6"/>
<proteinExistence type="inferred from homology"/>
<keyword evidence="8 10" id="KW-0472">Membrane</keyword>
<dbReference type="InterPro" id="IPR039023">
    <property type="entry name" value="SdhC_prok"/>
</dbReference>
<dbReference type="InterPro" id="IPR000701">
    <property type="entry name" value="SuccDH_FuR_B_TM-su"/>
</dbReference>
<keyword evidence="12" id="KW-1185">Reference proteome</keyword>
<evidence type="ECO:0000256" key="3">
    <source>
        <dbReference type="ARBA" id="ARBA00022617"/>
    </source>
</evidence>
<feature type="binding site" description="axial binding residue" evidence="9">
    <location>
        <position position="61"/>
    </location>
    <ligand>
        <name>heme</name>
        <dbReference type="ChEBI" id="CHEBI:30413"/>
        <note>ligand shared with second transmembrane subunit</note>
    </ligand>
    <ligandPart>
        <name>Fe</name>
        <dbReference type="ChEBI" id="CHEBI:18248"/>
    </ligandPart>
</feature>
<reference evidence="11 12" key="1">
    <citation type="submission" date="2014-11" db="EMBL/GenBank/DDBJ databases">
        <title>Genome sequence of Microbacterium mangrovi MUSC 115(T).</title>
        <authorList>
            <person name="Lee L.-H."/>
        </authorList>
    </citation>
    <scope>NUCLEOTIDE SEQUENCE [LARGE SCALE GENOMIC DNA]</scope>
    <source>
        <strain evidence="11 12">MUSC 115</strain>
    </source>
</reference>
<comment type="subcellular location">
    <subcellularLocation>
        <location evidence="1">Membrane</location>
    </subcellularLocation>
</comment>
<organism evidence="11 12">
    <name type="scientific">Microbacterium mangrovi</name>
    <dbReference type="NCBI Taxonomy" id="1348253"/>
    <lineage>
        <taxon>Bacteria</taxon>
        <taxon>Bacillati</taxon>
        <taxon>Actinomycetota</taxon>
        <taxon>Actinomycetes</taxon>
        <taxon>Micrococcales</taxon>
        <taxon>Microbacteriaceae</taxon>
        <taxon>Microbacterium</taxon>
    </lineage>
</organism>
<evidence type="ECO:0000256" key="10">
    <source>
        <dbReference type="SAM" id="Phobius"/>
    </source>
</evidence>
<dbReference type="EMBL" id="JTDK01000002">
    <property type="protein sequence ID" value="KHK99503.1"/>
    <property type="molecule type" value="Genomic_DNA"/>
</dbReference>
<comment type="similarity">
    <text evidence="2">Belongs to the cytochrome b560 family.</text>
</comment>